<dbReference type="SMART" id="SM00137">
    <property type="entry name" value="MAM"/>
    <property type="match status" value="1"/>
</dbReference>
<accession>A0AAV5WE41</accession>
<dbReference type="Gene3D" id="2.60.120.200">
    <property type="match status" value="1"/>
</dbReference>
<sequence length="467" mass="51509">RMRIHRSLIFSTLFIISSQSIEIVDLSVRSLLSCDFSSSPCGWIGREPWIFTDSILLPCPVHALPRRLPAEGHFMGAQGRFGSEKEGNLTSPLFSSLPRGGLLTFKYSKQTDVTKLEVLHLSADSLTILDSIIAISLLPWVERQVIIPPTEGESQLIFRVSSVLSSFDVVGIDEIRVRDLAEGELVKRGPSFSSLRKSNIRRSPLKSIEHQSCPAVKCDFSIDYCSWMPSGTFKITDRKVITEGRGEASLKTEPLTLPANAHINFELFTSDLSTVSIHARSSTGEENLVWTNGGLMLSGWNKIRMPIRYSPTPTTLVVRTTVVNDGFVAMKYFDLTDELGKGVYCGQSVSVIRPNRASDQSMTRLTAIQSIDKLESDPIPLLLPSPPPPSLLPSPLLPSPLLPSPPLRPSFISSPSISSLPISPSIVRSPSLFDPFPFLSPLSPRDITPIHSITGEPRVNIRYYFLS</sequence>
<dbReference type="Proteomes" id="UP001432322">
    <property type="component" value="Unassembled WGS sequence"/>
</dbReference>
<name>A0AAV5WE41_9BILA</name>
<comment type="caution">
    <text evidence="3">The sequence shown here is derived from an EMBL/GenBank/DDBJ whole genome shotgun (WGS) entry which is preliminary data.</text>
</comment>
<dbReference type="GO" id="GO:0016020">
    <property type="term" value="C:membrane"/>
    <property type="evidence" value="ECO:0007669"/>
    <property type="project" value="InterPro"/>
</dbReference>
<dbReference type="AlphaFoldDB" id="A0AAV5WE41"/>
<dbReference type="SUPFAM" id="SSF49899">
    <property type="entry name" value="Concanavalin A-like lectins/glucanases"/>
    <property type="match status" value="1"/>
</dbReference>
<evidence type="ECO:0000256" key="1">
    <source>
        <dbReference type="SAM" id="SignalP"/>
    </source>
</evidence>
<feature type="domain" description="MAM" evidence="2">
    <location>
        <begin position="32"/>
        <end position="179"/>
    </location>
</feature>
<feature type="chain" id="PRO_5043977869" description="MAM domain-containing protein" evidence="1">
    <location>
        <begin position="21"/>
        <end position="467"/>
    </location>
</feature>
<organism evidence="3 4">
    <name type="scientific">Pristionchus fissidentatus</name>
    <dbReference type="NCBI Taxonomy" id="1538716"/>
    <lineage>
        <taxon>Eukaryota</taxon>
        <taxon>Metazoa</taxon>
        <taxon>Ecdysozoa</taxon>
        <taxon>Nematoda</taxon>
        <taxon>Chromadorea</taxon>
        <taxon>Rhabditida</taxon>
        <taxon>Rhabditina</taxon>
        <taxon>Diplogasteromorpha</taxon>
        <taxon>Diplogasteroidea</taxon>
        <taxon>Neodiplogasteridae</taxon>
        <taxon>Pristionchus</taxon>
    </lineage>
</organism>
<dbReference type="InterPro" id="IPR000998">
    <property type="entry name" value="MAM_dom"/>
</dbReference>
<dbReference type="InterPro" id="IPR013320">
    <property type="entry name" value="ConA-like_dom_sf"/>
</dbReference>
<reference evidence="3" key="1">
    <citation type="submission" date="2023-10" db="EMBL/GenBank/DDBJ databases">
        <title>Genome assembly of Pristionchus species.</title>
        <authorList>
            <person name="Yoshida K."/>
            <person name="Sommer R.J."/>
        </authorList>
    </citation>
    <scope>NUCLEOTIDE SEQUENCE</scope>
    <source>
        <strain evidence="3">RS5133</strain>
    </source>
</reference>
<evidence type="ECO:0000313" key="4">
    <source>
        <dbReference type="Proteomes" id="UP001432322"/>
    </source>
</evidence>
<dbReference type="PROSITE" id="PS50060">
    <property type="entry name" value="MAM_2"/>
    <property type="match status" value="1"/>
</dbReference>
<feature type="signal peptide" evidence="1">
    <location>
        <begin position="1"/>
        <end position="20"/>
    </location>
</feature>
<dbReference type="EMBL" id="BTSY01000005">
    <property type="protein sequence ID" value="GMT28197.1"/>
    <property type="molecule type" value="Genomic_DNA"/>
</dbReference>
<protein>
    <recommendedName>
        <fullName evidence="2">MAM domain-containing protein</fullName>
    </recommendedName>
</protein>
<evidence type="ECO:0000259" key="2">
    <source>
        <dbReference type="PROSITE" id="PS50060"/>
    </source>
</evidence>
<proteinExistence type="predicted"/>
<keyword evidence="1" id="KW-0732">Signal</keyword>
<gene>
    <name evidence="3" type="ORF">PFISCL1PPCAC_19494</name>
</gene>
<keyword evidence="4" id="KW-1185">Reference proteome</keyword>
<feature type="non-terminal residue" evidence="3">
    <location>
        <position position="1"/>
    </location>
</feature>
<evidence type="ECO:0000313" key="3">
    <source>
        <dbReference type="EMBL" id="GMT28197.1"/>
    </source>
</evidence>